<dbReference type="PROSITE" id="PS00395">
    <property type="entry name" value="ALANINE_RACEMASE"/>
    <property type="match status" value="1"/>
</dbReference>
<dbReference type="InterPro" id="IPR009006">
    <property type="entry name" value="Ala_racemase/Decarboxylase_C"/>
</dbReference>
<feature type="binding site" evidence="5 7">
    <location>
        <position position="318"/>
    </location>
    <ligand>
        <name>substrate</name>
    </ligand>
</feature>
<evidence type="ECO:0000259" key="8">
    <source>
        <dbReference type="SMART" id="SM01005"/>
    </source>
</evidence>
<dbReference type="GO" id="GO:0030170">
    <property type="term" value="F:pyridoxal phosphate binding"/>
    <property type="evidence" value="ECO:0007669"/>
    <property type="project" value="UniProtKB-UniRule"/>
</dbReference>
<dbReference type="PRINTS" id="PR00992">
    <property type="entry name" value="ALARACEMASE"/>
</dbReference>
<evidence type="ECO:0000313" key="10">
    <source>
        <dbReference type="Proteomes" id="UP000324646"/>
    </source>
</evidence>
<dbReference type="InterPro" id="IPR000821">
    <property type="entry name" value="Ala_racemase"/>
</dbReference>
<feature type="domain" description="Alanine racemase C-terminal" evidence="8">
    <location>
        <begin position="249"/>
        <end position="377"/>
    </location>
</feature>
<protein>
    <recommendedName>
        <fullName evidence="5">Alanine racemase</fullName>
        <ecNumber evidence="5">5.1.1.1</ecNumber>
    </recommendedName>
</protein>
<comment type="catalytic activity">
    <reaction evidence="1 5">
        <text>L-alanine = D-alanine</text>
        <dbReference type="Rhea" id="RHEA:20249"/>
        <dbReference type="ChEBI" id="CHEBI:57416"/>
        <dbReference type="ChEBI" id="CHEBI:57972"/>
        <dbReference type="EC" id="5.1.1.1"/>
    </reaction>
</comment>
<feature type="modified residue" description="N6-(pyridoxal phosphate)lysine" evidence="5 6">
    <location>
        <position position="41"/>
    </location>
</feature>
<dbReference type="SMART" id="SM01005">
    <property type="entry name" value="Ala_racemase_C"/>
    <property type="match status" value="1"/>
</dbReference>
<gene>
    <name evidence="9" type="ORF">FQB35_03110</name>
</gene>
<dbReference type="AlphaFoldDB" id="A0A5C0SBG9"/>
<dbReference type="EMBL" id="CP042243">
    <property type="protein sequence ID" value="QEK11440.1"/>
    <property type="molecule type" value="Genomic_DNA"/>
</dbReference>
<dbReference type="InterPro" id="IPR020622">
    <property type="entry name" value="Ala_racemase_pyridoxalP-BS"/>
</dbReference>
<dbReference type="GO" id="GO:0008784">
    <property type="term" value="F:alanine racemase activity"/>
    <property type="evidence" value="ECO:0007669"/>
    <property type="project" value="UniProtKB-UniRule"/>
</dbReference>
<dbReference type="GO" id="GO:0005829">
    <property type="term" value="C:cytosol"/>
    <property type="evidence" value="ECO:0007669"/>
    <property type="project" value="TreeGrafter"/>
</dbReference>
<keyword evidence="10" id="KW-1185">Reference proteome</keyword>
<evidence type="ECO:0000256" key="7">
    <source>
        <dbReference type="PIRSR" id="PIRSR600821-52"/>
    </source>
</evidence>
<evidence type="ECO:0000256" key="2">
    <source>
        <dbReference type="ARBA" id="ARBA00001933"/>
    </source>
</evidence>
<dbReference type="InterPro" id="IPR011079">
    <property type="entry name" value="Ala_racemase_C"/>
</dbReference>
<dbReference type="EC" id="5.1.1.1" evidence="5"/>
<reference evidence="9 10" key="1">
    <citation type="submission" date="2019-07" db="EMBL/GenBank/DDBJ databases">
        <title>Complete genome of Crassaminicella thermophila SY095.</title>
        <authorList>
            <person name="Li X."/>
        </authorList>
    </citation>
    <scope>NUCLEOTIDE SEQUENCE [LARGE SCALE GENOMIC DNA]</scope>
    <source>
        <strain evidence="9 10">SY095</strain>
    </source>
</reference>
<dbReference type="KEGG" id="crs:FQB35_03110"/>
<dbReference type="CDD" id="cd00430">
    <property type="entry name" value="PLPDE_III_AR"/>
    <property type="match status" value="1"/>
</dbReference>
<accession>A0A5C0SBG9</accession>
<comment type="function">
    <text evidence="5">Catalyzes the interconversion of L-alanine and D-alanine. May also act on other amino acids.</text>
</comment>
<name>A0A5C0SBG9_CRATE</name>
<dbReference type="InterPro" id="IPR001608">
    <property type="entry name" value="Ala_racemase_N"/>
</dbReference>
<feature type="active site" description="Proton acceptor; specific for D-alanine" evidence="5">
    <location>
        <position position="41"/>
    </location>
</feature>
<evidence type="ECO:0000256" key="6">
    <source>
        <dbReference type="PIRSR" id="PIRSR600821-50"/>
    </source>
</evidence>
<dbReference type="Proteomes" id="UP000324646">
    <property type="component" value="Chromosome"/>
</dbReference>
<dbReference type="Gene3D" id="2.40.37.10">
    <property type="entry name" value="Lyase, Ornithine Decarboxylase, Chain A, domain 1"/>
    <property type="match status" value="1"/>
</dbReference>
<comment type="pathway">
    <text evidence="5">Amino-acid biosynthesis; D-alanine biosynthesis; D-alanine from L-alanine: step 1/1.</text>
</comment>
<dbReference type="Pfam" id="PF00842">
    <property type="entry name" value="Ala_racemase_C"/>
    <property type="match status" value="1"/>
</dbReference>
<dbReference type="PANTHER" id="PTHR30511">
    <property type="entry name" value="ALANINE RACEMASE"/>
    <property type="match status" value="1"/>
</dbReference>
<dbReference type="Gene3D" id="3.20.20.10">
    <property type="entry name" value="Alanine racemase"/>
    <property type="match status" value="1"/>
</dbReference>
<dbReference type="PANTHER" id="PTHR30511:SF0">
    <property type="entry name" value="ALANINE RACEMASE, CATABOLIC-RELATED"/>
    <property type="match status" value="1"/>
</dbReference>
<dbReference type="NCBIfam" id="TIGR00492">
    <property type="entry name" value="alr"/>
    <property type="match status" value="1"/>
</dbReference>
<comment type="similarity">
    <text evidence="5">Belongs to the alanine racemase family.</text>
</comment>
<feature type="binding site" evidence="5 7">
    <location>
        <position position="139"/>
    </location>
    <ligand>
        <name>substrate</name>
    </ligand>
</feature>
<dbReference type="FunFam" id="3.20.20.10:FF:000002">
    <property type="entry name" value="Alanine racemase"/>
    <property type="match status" value="1"/>
</dbReference>
<evidence type="ECO:0000313" key="9">
    <source>
        <dbReference type="EMBL" id="QEK11440.1"/>
    </source>
</evidence>
<dbReference type="FunFam" id="2.40.37.10:FF:000006">
    <property type="entry name" value="Alanine racemase"/>
    <property type="match status" value="1"/>
</dbReference>
<dbReference type="SUPFAM" id="SSF51419">
    <property type="entry name" value="PLP-binding barrel"/>
    <property type="match status" value="1"/>
</dbReference>
<dbReference type="GO" id="GO:0009252">
    <property type="term" value="P:peptidoglycan biosynthetic process"/>
    <property type="evidence" value="ECO:0007669"/>
    <property type="project" value="TreeGrafter"/>
</dbReference>
<evidence type="ECO:0000256" key="1">
    <source>
        <dbReference type="ARBA" id="ARBA00000316"/>
    </source>
</evidence>
<keyword evidence="4 5" id="KW-0413">Isomerase</keyword>
<evidence type="ECO:0000256" key="3">
    <source>
        <dbReference type="ARBA" id="ARBA00022898"/>
    </source>
</evidence>
<dbReference type="HAMAP" id="MF_01201">
    <property type="entry name" value="Ala_racemase"/>
    <property type="match status" value="1"/>
</dbReference>
<dbReference type="Pfam" id="PF01168">
    <property type="entry name" value="Ala_racemase_N"/>
    <property type="match status" value="1"/>
</dbReference>
<dbReference type="SUPFAM" id="SSF50621">
    <property type="entry name" value="Alanine racemase C-terminal domain-like"/>
    <property type="match status" value="1"/>
</dbReference>
<keyword evidence="3 5" id="KW-0663">Pyridoxal phosphate</keyword>
<organism evidence="9 10">
    <name type="scientific">Crassaminicella thermophila</name>
    <dbReference type="NCBI Taxonomy" id="2599308"/>
    <lineage>
        <taxon>Bacteria</taxon>
        <taxon>Bacillati</taxon>
        <taxon>Bacillota</taxon>
        <taxon>Clostridia</taxon>
        <taxon>Eubacteriales</taxon>
        <taxon>Clostridiaceae</taxon>
        <taxon>Crassaminicella</taxon>
    </lineage>
</organism>
<evidence type="ECO:0000256" key="4">
    <source>
        <dbReference type="ARBA" id="ARBA00023235"/>
    </source>
</evidence>
<feature type="active site" description="Proton acceptor; specific for L-alanine" evidence="5">
    <location>
        <position position="270"/>
    </location>
</feature>
<sequence>MLSLEKTRPVWAEVNLDYLEHNLEEIKRLVRDKTMITGVIKANAYGHGAIEVADVLINNGIDRLAVATLSEALELRRVYEDIPILILGYTQEASAEEVIKNKITQTIFTLKQAKTFSEKAKELNKDVILHIKIDTGMSRIGFRPDRNTVQIIKEIVNLPNVVVEGIFTHFAVADQRDKTFTFKQFERFKNLCYLLEKEDVKIPIKHVANSAAIMDLSEMHLDMVRAGIILYGLYPSDEVRKDFIKLKPLLSLKTKIDYIKEVDKGVGISYGLTYVTDKKSKIATIPIGYADGFTRMLSGKGEVLVNGKKAPVVGRICMDQCMIDVTDISDAKIGDEVILIGADGENSISADDLAKKLNTINYEIVCMVGRRIPRVYIKNNKIVKIKDYLFDKKD</sequence>
<evidence type="ECO:0000256" key="5">
    <source>
        <dbReference type="HAMAP-Rule" id="MF_01201"/>
    </source>
</evidence>
<dbReference type="UniPathway" id="UPA00042">
    <property type="reaction ID" value="UER00497"/>
</dbReference>
<dbReference type="GO" id="GO:0030632">
    <property type="term" value="P:D-alanine biosynthetic process"/>
    <property type="evidence" value="ECO:0007669"/>
    <property type="project" value="UniProtKB-UniRule"/>
</dbReference>
<dbReference type="RefSeq" id="WP_148808584.1">
    <property type="nucleotide sequence ID" value="NZ_CP042243.1"/>
</dbReference>
<dbReference type="InterPro" id="IPR029066">
    <property type="entry name" value="PLP-binding_barrel"/>
</dbReference>
<comment type="cofactor">
    <cofactor evidence="2 5 6">
        <name>pyridoxal 5'-phosphate</name>
        <dbReference type="ChEBI" id="CHEBI:597326"/>
    </cofactor>
</comment>
<proteinExistence type="inferred from homology"/>
<dbReference type="OrthoDB" id="9813814at2"/>